<dbReference type="Gene3D" id="1.10.238.10">
    <property type="entry name" value="EF-hand"/>
    <property type="match status" value="1"/>
</dbReference>
<evidence type="ECO:0000259" key="6">
    <source>
        <dbReference type="PROSITE" id="PS50222"/>
    </source>
</evidence>
<dbReference type="CDD" id="cd00051">
    <property type="entry name" value="EFh"/>
    <property type="match status" value="1"/>
</dbReference>
<feature type="region of interest" description="Disordered" evidence="5">
    <location>
        <begin position="1"/>
        <end position="45"/>
    </location>
</feature>
<dbReference type="PANTHER" id="PTHR23055">
    <property type="entry name" value="CALCIUM BINDING PROTEINS"/>
    <property type="match status" value="1"/>
</dbReference>
<dbReference type="PROSITE" id="PS00018">
    <property type="entry name" value="EF_HAND_1"/>
    <property type="match status" value="2"/>
</dbReference>
<evidence type="ECO:0000256" key="3">
    <source>
        <dbReference type="ARBA" id="ARBA00022737"/>
    </source>
</evidence>
<evidence type="ECO:0000256" key="1">
    <source>
        <dbReference type="ARBA" id="ARBA00006049"/>
    </source>
</evidence>
<evidence type="ECO:0000256" key="4">
    <source>
        <dbReference type="ARBA" id="ARBA00022837"/>
    </source>
</evidence>
<dbReference type="GO" id="GO:0005509">
    <property type="term" value="F:calcium ion binding"/>
    <property type="evidence" value="ECO:0007669"/>
    <property type="project" value="InterPro"/>
</dbReference>
<dbReference type="InterPro" id="IPR028846">
    <property type="entry name" value="Recoverin"/>
</dbReference>
<proteinExistence type="inferred from homology"/>
<feature type="compositionally biased region" description="Polar residues" evidence="5">
    <location>
        <begin position="1"/>
        <end position="11"/>
    </location>
</feature>
<dbReference type="InterPro" id="IPR018247">
    <property type="entry name" value="EF_Hand_1_Ca_BS"/>
</dbReference>
<dbReference type="PANTHER" id="PTHR23055:SF185">
    <property type="entry name" value="NEUROCALCIN HOMOLOG-LIKE PROTEIN"/>
    <property type="match status" value="1"/>
</dbReference>
<feature type="compositionally biased region" description="Low complexity" evidence="5">
    <location>
        <begin position="22"/>
        <end position="33"/>
    </location>
</feature>
<dbReference type="PROSITE" id="PS50222">
    <property type="entry name" value="EF_HAND_2"/>
    <property type="match status" value="2"/>
</dbReference>
<dbReference type="InterPro" id="IPR002048">
    <property type="entry name" value="EF_hand_dom"/>
</dbReference>
<dbReference type="AlphaFoldDB" id="A0A8D9AZ93"/>
<feature type="domain" description="EF-hand" evidence="6">
    <location>
        <begin position="215"/>
        <end position="250"/>
    </location>
</feature>
<sequence length="261" mass="30389">MYSVVAHQQNYGRKERRPESRAQASSQQQSSSSHQDGTPRSRRKNRKPFTVRVLDYIKRRFNPVKEEEIDEFNIHVSRYRPEELTKLAKTTKFTRKEIQLIYRGFKQECPSGMLDEDSFVHIFAQFFPQGDATQYAHYVFNTIKHSQTSKITFEDFLGILSRVSRGSVQEKLHWIFGLYDLNGDGLITKKEMEEVVTSIYDMLGRNIEPQIDDTTVKAHVDKIFTLIDTNKDGVVTIDELIQWCSRDEGVLKSLETLDTIL</sequence>
<keyword evidence="4" id="KW-0106">Calcium</keyword>
<dbReference type="InterPro" id="IPR011992">
    <property type="entry name" value="EF-hand-dom_pair"/>
</dbReference>
<organism evidence="7">
    <name type="scientific">Cacopsylla melanoneura</name>
    <dbReference type="NCBI Taxonomy" id="428564"/>
    <lineage>
        <taxon>Eukaryota</taxon>
        <taxon>Metazoa</taxon>
        <taxon>Ecdysozoa</taxon>
        <taxon>Arthropoda</taxon>
        <taxon>Hexapoda</taxon>
        <taxon>Insecta</taxon>
        <taxon>Pterygota</taxon>
        <taxon>Neoptera</taxon>
        <taxon>Paraneoptera</taxon>
        <taxon>Hemiptera</taxon>
        <taxon>Sternorrhyncha</taxon>
        <taxon>Psylloidea</taxon>
        <taxon>Psyllidae</taxon>
        <taxon>Psyllinae</taxon>
        <taxon>Cacopsylla</taxon>
    </lineage>
</organism>
<protein>
    <submittedName>
        <fullName evidence="7">Kv channel-interacting protein 4</fullName>
    </submittedName>
</protein>
<keyword evidence="2" id="KW-0479">Metal-binding</keyword>
<dbReference type="SMART" id="SM00054">
    <property type="entry name" value="EFh"/>
    <property type="match status" value="2"/>
</dbReference>
<name>A0A8D9AZ93_9HEMI</name>
<dbReference type="SUPFAM" id="SSF47473">
    <property type="entry name" value="EF-hand"/>
    <property type="match status" value="1"/>
</dbReference>
<evidence type="ECO:0000256" key="5">
    <source>
        <dbReference type="SAM" id="MobiDB-lite"/>
    </source>
</evidence>
<dbReference type="EMBL" id="HBUF01598021">
    <property type="protein sequence ID" value="CAG6775297.1"/>
    <property type="molecule type" value="Transcribed_RNA"/>
</dbReference>
<dbReference type="EMBL" id="HBUF01011634">
    <property type="protein sequence ID" value="CAG6608408.1"/>
    <property type="molecule type" value="Transcribed_RNA"/>
</dbReference>
<feature type="domain" description="EF-hand" evidence="6">
    <location>
        <begin position="167"/>
        <end position="202"/>
    </location>
</feature>
<evidence type="ECO:0000313" key="7">
    <source>
        <dbReference type="EMBL" id="CAG6775295.1"/>
    </source>
</evidence>
<dbReference type="PRINTS" id="PR00450">
    <property type="entry name" value="RECOVERIN"/>
</dbReference>
<dbReference type="EMBL" id="HBUF01598020">
    <property type="protein sequence ID" value="CAG6775295.1"/>
    <property type="molecule type" value="Transcribed_RNA"/>
</dbReference>
<comment type="similarity">
    <text evidence="1">Belongs to the recoverin family.</text>
</comment>
<keyword evidence="3" id="KW-0677">Repeat</keyword>
<evidence type="ECO:0000256" key="2">
    <source>
        <dbReference type="ARBA" id="ARBA00022723"/>
    </source>
</evidence>
<accession>A0A8D9AZ93</accession>
<dbReference type="FunFam" id="1.10.238.10:FF:000009">
    <property type="entry name" value="Visinin-like protein 1"/>
    <property type="match status" value="1"/>
</dbReference>
<dbReference type="Pfam" id="PF13499">
    <property type="entry name" value="EF-hand_7"/>
    <property type="match status" value="1"/>
</dbReference>
<reference evidence="7" key="1">
    <citation type="submission" date="2021-05" db="EMBL/GenBank/DDBJ databases">
        <authorList>
            <person name="Alioto T."/>
            <person name="Alioto T."/>
            <person name="Gomez Garrido J."/>
        </authorList>
    </citation>
    <scope>NUCLEOTIDE SEQUENCE</scope>
</reference>